<name>A0ACD4NJH8_9HYPH</name>
<keyword evidence="2" id="KW-1185">Reference proteome</keyword>
<evidence type="ECO:0000313" key="1">
    <source>
        <dbReference type="EMBL" id="WAJ26936.1"/>
    </source>
</evidence>
<protein>
    <submittedName>
        <fullName evidence="1">Tripartite tricarboxylate transporter TctB family protein</fullName>
    </submittedName>
</protein>
<evidence type="ECO:0000313" key="2">
    <source>
        <dbReference type="Proteomes" id="UP001163223"/>
    </source>
</evidence>
<dbReference type="EMBL" id="CP113520">
    <property type="protein sequence ID" value="WAJ26936.1"/>
    <property type="molecule type" value="Genomic_DNA"/>
</dbReference>
<organism evidence="1 2">
    <name type="scientific">Antarcticirhabdus aurantiaca</name>
    <dbReference type="NCBI Taxonomy" id="2606717"/>
    <lineage>
        <taxon>Bacteria</taxon>
        <taxon>Pseudomonadati</taxon>
        <taxon>Pseudomonadota</taxon>
        <taxon>Alphaproteobacteria</taxon>
        <taxon>Hyphomicrobiales</taxon>
        <taxon>Aurantimonadaceae</taxon>
        <taxon>Antarcticirhabdus</taxon>
    </lineage>
</organism>
<accession>A0ACD4NJH8</accession>
<reference evidence="1" key="1">
    <citation type="submission" date="2022-11" db="EMBL/GenBank/DDBJ databases">
        <title>beta-Carotene-producing bacterium, Jeongeuplla avenae sp. nov., alleviates the salt stress of Arabidopsis seedlings.</title>
        <authorList>
            <person name="Jiang L."/>
            <person name="Lee J."/>
        </authorList>
    </citation>
    <scope>NUCLEOTIDE SEQUENCE</scope>
    <source>
        <strain evidence="1">DY_R2A_6</strain>
    </source>
</reference>
<sequence>MSEQALHKQNKMGRDVMAGAIFLVIALAFGAQALSYDMGRTIRMGPGFIPLTLAVLLGIFGIAVAVAGFRKHDTAEVGPVAWRGIFLVCVSLVIFGAYGRQLGLVPVVFICVFIVAMASVKNTVVSALAIAAALAVMCWLVFKVGLGMSLHTIGPAFGPFQVF</sequence>
<dbReference type="Proteomes" id="UP001163223">
    <property type="component" value="Chromosome"/>
</dbReference>
<gene>
    <name evidence="1" type="ORF">OXU80_19000</name>
</gene>
<proteinExistence type="predicted"/>